<dbReference type="AlphaFoldDB" id="A0A183BM75"/>
<dbReference type="FunFam" id="1.20.1270.60:FF:000009">
    <property type="entry name" value="Protein kinase C and casein kinase substrate in neurons 2"/>
    <property type="match status" value="1"/>
</dbReference>
<reference evidence="8" key="2">
    <citation type="submission" date="2014-05" db="EMBL/GenBank/DDBJ databases">
        <title>The genome and life-stage specific transcriptomes of Globodera pallida elucidate key aspects of plant parasitism by a cyst nematode.</title>
        <authorList>
            <person name="Cotton J.A."/>
            <person name="Lilley C.J."/>
            <person name="Jones L.M."/>
            <person name="Kikuchi T."/>
            <person name="Reid A.J."/>
            <person name="Thorpe P."/>
            <person name="Tsai I.J."/>
            <person name="Beasley H."/>
            <person name="Blok V."/>
            <person name="Cock P.J.A."/>
            <person name="Van den Akker S.E."/>
            <person name="Holroyd N."/>
            <person name="Hunt M."/>
            <person name="Mantelin S."/>
            <person name="Naghra H."/>
            <person name="Pain A."/>
            <person name="Palomares-Rius J.E."/>
            <person name="Zarowiecki M."/>
            <person name="Berriman M."/>
            <person name="Jones J.T."/>
            <person name="Urwin P.E."/>
        </authorList>
    </citation>
    <scope>NUCLEOTIDE SEQUENCE [LARGE SCALE GENOMIC DNA]</scope>
    <source>
        <strain evidence="8">Lindley</strain>
    </source>
</reference>
<name>A0A183BM75_GLOPA</name>
<evidence type="ECO:0000256" key="2">
    <source>
        <dbReference type="ARBA" id="ARBA00022443"/>
    </source>
</evidence>
<feature type="compositionally biased region" description="Basic and acidic residues" evidence="5">
    <location>
        <begin position="468"/>
        <end position="498"/>
    </location>
</feature>
<comment type="subcellular location">
    <subcellularLocation>
        <location evidence="1">Endomembrane system</location>
        <topology evidence="1">Peripheral membrane protein</topology>
    </subcellularLocation>
</comment>
<dbReference type="PRINTS" id="PR00452">
    <property type="entry name" value="SH3DOMAIN"/>
</dbReference>
<dbReference type="GO" id="GO:0030100">
    <property type="term" value="P:regulation of endocytosis"/>
    <property type="evidence" value="ECO:0007669"/>
    <property type="project" value="TreeGrafter"/>
</dbReference>
<feature type="region of interest" description="Disordered" evidence="5">
    <location>
        <begin position="464"/>
        <end position="510"/>
    </location>
</feature>
<dbReference type="InterPro" id="IPR027267">
    <property type="entry name" value="AH/BAR_dom_sf"/>
</dbReference>
<reference evidence="8" key="1">
    <citation type="submission" date="2013-12" db="EMBL/GenBank/DDBJ databases">
        <authorList>
            <person name="Aslett M."/>
        </authorList>
    </citation>
    <scope>NUCLEOTIDE SEQUENCE [LARGE SCALE GENOMIC DNA]</scope>
    <source>
        <strain evidence="8">Lindley</strain>
    </source>
</reference>
<dbReference type="PANTHER" id="PTHR23065:SF11">
    <property type="entry name" value="SYNDAPIN, ISOFORM C"/>
    <property type="match status" value="1"/>
</dbReference>
<keyword evidence="2 3" id="KW-0728">SH3 domain</keyword>
<evidence type="ECO:0000313" key="8">
    <source>
        <dbReference type="Proteomes" id="UP000050741"/>
    </source>
</evidence>
<dbReference type="GO" id="GO:0005543">
    <property type="term" value="F:phospholipid binding"/>
    <property type="evidence" value="ECO:0007669"/>
    <property type="project" value="TreeGrafter"/>
</dbReference>
<dbReference type="InterPro" id="IPR001452">
    <property type="entry name" value="SH3_domain"/>
</dbReference>
<evidence type="ECO:0000256" key="4">
    <source>
        <dbReference type="PROSITE-ProRule" id="PRU01077"/>
    </source>
</evidence>
<proteinExistence type="predicted"/>
<evidence type="ECO:0000256" key="1">
    <source>
        <dbReference type="ARBA" id="ARBA00004184"/>
    </source>
</evidence>
<dbReference type="Pfam" id="PF00018">
    <property type="entry name" value="SH3_1"/>
    <property type="match status" value="1"/>
</dbReference>
<dbReference type="Gene3D" id="1.20.1270.60">
    <property type="entry name" value="Arfaptin homology (AH) domain/BAR domain"/>
    <property type="match status" value="1"/>
</dbReference>
<dbReference type="WBParaSite" id="GPLIN_000171000">
    <property type="protein sequence ID" value="GPLIN_000171000"/>
    <property type="gene ID" value="GPLIN_000171000"/>
</dbReference>
<evidence type="ECO:0000259" key="6">
    <source>
        <dbReference type="PROSITE" id="PS50002"/>
    </source>
</evidence>
<dbReference type="Pfam" id="PF00611">
    <property type="entry name" value="FCH"/>
    <property type="match status" value="1"/>
</dbReference>
<dbReference type="GO" id="GO:0005768">
    <property type="term" value="C:endosome"/>
    <property type="evidence" value="ECO:0007669"/>
    <property type="project" value="TreeGrafter"/>
</dbReference>
<dbReference type="InterPro" id="IPR036028">
    <property type="entry name" value="SH3-like_dom_sf"/>
</dbReference>
<sequence length="576" mass="65699">MSSLPNLNTASLNSTLNGFWEIGSYKANVQRIHRGSDQLDELSRFIKERMSIENNYAKHLERWNDDWCHYSEKHLTDGSMKHSFALILDESRELAKVHSSVKERFNDEVLKTIELFKRDNYHRSTFRGFREAKEVEDEFEKAQKQWKKLFERVEMTKRTYHSAARTEKSTYIQYMNSKTDSAQSDGSEDKARERFDKCHQEVTKARTAYEQLLKELTSYNGVYMENMAFVFEKCQQMEMKRLRFALEMLSGMQKILVDLVNPPKLVQLHAKLRQHFLSTTDASIGEDLKRWSLHHGVDCSTKWPQFEEYSAEFRHFSGSKTRREQQKQQQQSETTVVLTKKVMKDEDESPQSGSRFRSYVSEMGEDGEVDGSIGIRTGDNDGGRRNPTTKVNDVNTSRILVNNTNTVQQQKPAVVVDSLNADLFPMVTPQNKGRQSAGKGNEQNCAANGNGHGILRQEIGEHSIANGKRKDSEPTARQEEAEFISDHNAAEEMDRPNSTDDNIPIPPPLPVGPAKALYDYEPIEGDEIKLVKGEFVDIISGPDHLGWCLGAKKDGSTGLFPAGYVLPMGTSECRRC</sequence>
<dbReference type="SUPFAM" id="SSF50044">
    <property type="entry name" value="SH3-domain"/>
    <property type="match status" value="1"/>
</dbReference>
<dbReference type="InterPro" id="IPR001060">
    <property type="entry name" value="FCH_dom"/>
</dbReference>
<reference evidence="9" key="3">
    <citation type="submission" date="2016-06" db="UniProtKB">
        <authorList>
            <consortium name="WormBaseParasite"/>
        </authorList>
    </citation>
    <scope>IDENTIFICATION</scope>
</reference>
<organism evidence="8 9">
    <name type="scientific">Globodera pallida</name>
    <name type="common">Potato cyst nematode worm</name>
    <name type="synonym">Heterodera pallida</name>
    <dbReference type="NCBI Taxonomy" id="36090"/>
    <lineage>
        <taxon>Eukaryota</taxon>
        <taxon>Metazoa</taxon>
        <taxon>Ecdysozoa</taxon>
        <taxon>Nematoda</taxon>
        <taxon>Chromadorea</taxon>
        <taxon>Rhabditida</taxon>
        <taxon>Tylenchina</taxon>
        <taxon>Tylenchomorpha</taxon>
        <taxon>Tylenchoidea</taxon>
        <taxon>Heteroderidae</taxon>
        <taxon>Heteroderinae</taxon>
        <taxon>Globodera</taxon>
    </lineage>
</organism>
<dbReference type="PANTHER" id="PTHR23065">
    <property type="entry name" value="PROLINE-SERINE-THREONINE PHOSPHATASE INTERACTING PROTEIN 1"/>
    <property type="match status" value="1"/>
</dbReference>
<evidence type="ECO:0000256" key="5">
    <source>
        <dbReference type="SAM" id="MobiDB-lite"/>
    </source>
</evidence>
<keyword evidence="4" id="KW-0175">Coiled coil</keyword>
<accession>A0A183BM75</accession>
<evidence type="ECO:0000259" key="7">
    <source>
        <dbReference type="PROSITE" id="PS51741"/>
    </source>
</evidence>
<feature type="domain" description="SH3" evidence="6">
    <location>
        <begin position="509"/>
        <end position="570"/>
    </location>
</feature>
<dbReference type="GO" id="GO:0005886">
    <property type="term" value="C:plasma membrane"/>
    <property type="evidence" value="ECO:0007669"/>
    <property type="project" value="TreeGrafter"/>
</dbReference>
<dbReference type="GO" id="GO:0007010">
    <property type="term" value="P:cytoskeleton organization"/>
    <property type="evidence" value="ECO:0007669"/>
    <property type="project" value="TreeGrafter"/>
</dbReference>
<evidence type="ECO:0000256" key="3">
    <source>
        <dbReference type="PROSITE-ProRule" id="PRU00192"/>
    </source>
</evidence>
<dbReference type="Proteomes" id="UP000050741">
    <property type="component" value="Unassembled WGS sequence"/>
</dbReference>
<feature type="domain" description="F-BAR" evidence="7">
    <location>
        <begin position="12"/>
        <end position="284"/>
    </location>
</feature>
<evidence type="ECO:0000313" key="9">
    <source>
        <dbReference type="WBParaSite" id="GPLIN_000171000"/>
    </source>
</evidence>
<dbReference type="SUPFAM" id="SSF103657">
    <property type="entry name" value="BAR/IMD domain-like"/>
    <property type="match status" value="1"/>
</dbReference>
<dbReference type="Gene3D" id="2.30.30.40">
    <property type="entry name" value="SH3 Domains"/>
    <property type="match status" value="1"/>
</dbReference>
<dbReference type="SMART" id="SM00055">
    <property type="entry name" value="FCH"/>
    <property type="match status" value="1"/>
</dbReference>
<feature type="region of interest" description="Disordered" evidence="5">
    <location>
        <begin position="365"/>
        <end position="391"/>
    </location>
</feature>
<keyword evidence="8" id="KW-1185">Reference proteome</keyword>
<dbReference type="PROSITE" id="PS50002">
    <property type="entry name" value="SH3"/>
    <property type="match status" value="1"/>
</dbReference>
<dbReference type="GO" id="GO:0097320">
    <property type="term" value="P:plasma membrane tubulation"/>
    <property type="evidence" value="ECO:0007669"/>
    <property type="project" value="TreeGrafter"/>
</dbReference>
<dbReference type="InterPro" id="IPR031160">
    <property type="entry name" value="F_BAR_dom"/>
</dbReference>
<protein>
    <submittedName>
        <fullName evidence="9">SH3 domain-containing protein</fullName>
    </submittedName>
</protein>
<dbReference type="SMART" id="SM00326">
    <property type="entry name" value="SH3"/>
    <property type="match status" value="1"/>
</dbReference>
<dbReference type="PROSITE" id="PS51741">
    <property type="entry name" value="F_BAR"/>
    <property type="match status" value="1"/>
</dbReference>